<evidence type="ECO:0000313" key="2">
    <source>
        <dbReference type="Proteomes" id="UP000236584"/>
    </source>
</evidence>
<dbReference type="RefSeq" id="WP_103428026.1">
    <property type="nucleotide sequence ID" value="NZ_CP026311.1"/>
</dbReference>
<dbReference type="OrthoDB" id="203786at2157"/>
<dbReference type="AlphaFoldDB" id="A0A2I8VT38"/>
<accession>A0A2I8VT38</accession>
<protein>
    <submittedName>
        <fullName evidence="1">Uncharacterized protein</fullName>
    </submittedName>
</protein>
<dbReference type="Proteomes" id="UP000236584">
    <property type="component" value="Plasmid unnamed2"/>
</dbReference>
<keyword evidence="1" id="KW-0614">Plasmid</keyword>
<name>A0A2I8VT38_9EURY</name>
<evidence type="ECO:0000313" key="1">
    <source>
        <dbReference type="EMBL" id="AUV84339.1"/>
    </source>
</evidence>
<dbReference type="EMBL" id="CP026311">
    <property type="protein sequence ID" value="AUV84339.1"/>
    <property type="molecule type" value="Genomic_DNA"/>
</dbReference>
<sequence>MEPNTDDQIEGQRIVAIRKMSDTELERVGWTARRGNSPPVIELDSGAILYPSMDPEGNGPGALFGIGADDEAFFISP</sequence>
<geneLocation type="plasmid" evidence="1">
    <name>unnamed2</name>
</geneLocation>
<organism evidence="1 2">
    <name type="scientific">Salinigranum rubrum</name>
    <dbReference type="NCBI Taxonomy" id="755307"/>
    <lineage>
        <taxon>Archaea</taxon>
        <taxon>Methanobacteriati</taxon>
        <taxon>Methanobacteriota</taxon>
        <taxon>Stenosarchaea group</taxon>
        <taxon>Halobacteria</taxon>
        <taxon>Halobacteriales</taxon>
        <taxon>Haloferacaceae</taxon>
        <taxon>Salinigranum</taxon>
    </lineage>
</organism>
<gene>
    <name evidence="1" type="ORF">C2R22_22580</name>
</gene>
<dbReference type="KEGG" id="srub:C2R22_22580"/>
<proteinExistence type="predicted"/>
<reference evidence="1 2" key="1">
    <citation type="submission" date="2018-01" db="EMBL/GenBank/DDBJ databases">
        <title>Complete genome sequence of Salinigranum rubrum GX10T, an extremely halophilic archaeon isolated from a marine solar saltern.</title>
        <authorList>
            <person name="Han S."/>
        </authorList>
    </citation>
    <scope>NUCLEOTIDE SEQUENCE [LARGE SCALE GENOMIC DNA]</scope>
    <source>
        <strain evidence="1 2">GX10</strain>
        <plasmid evidence="2">Plasmid unnamed2</plasmid>
    </source>
</reference>
<dbReference type="GeneID" id="35594942"/>
<keyword evidence="2" id="KW-1185">Reference proteome</keyword>